<protein>
    <submittedName>
        <fullName evidence="2">Uncharacterized protein</fullName>
    </submittedName>
</protein>
<feature type="signal peptide" evidence="1">
    <location>
        <begin position="1"/>
        <end position="20"/>
    </location>
</feature>
<evidence type="ECO:0000256" key="1">
    <source>
        <dbReference type="SAM" id="SignalP"/>
    </source>
</evidence>
<name>A0ABW2YYU8_9SPHI</name>
<proteinExistence type="predicted"/>
<comment type="caution">
    <text evidence="2">The sequence shown here is derived from an EMBL/GenBank/DDBJ whole genome shotgun (WGS) entry which is preliminary data.</text>
</comment>
<keyword evidence="3" id="KW-1185">Reference proteome</keyword>
<dbReference type="EMBL" id="JBHTHU010000020">
    <property type="protein sequence ID" value="MFD0751547.1"/>
    <property type="molecule type" value="Genomic_DNA"/>
</dbReference>
<dbReference type="RefSeq" id="WP_377101822.1">
    <property type="nucleotide sequence ID" value="NZ_JBHTHU010000020.1"/>
</dbReference>
<sequence length="230" mass="25323">MIRHITPILLLSLLSFSAIAQKWQQGYFYDKRGVKNVGYVNQTPSGKGPIKNEAFIEFKEYEKDKPMKLSASDMKSYVVGRDSFVVSVSLTDDWASEQMDFIRVAINAPLKLYMAKVGNINARQKAVSVNPALSTGYGSGGLGGGLGGGVSINLGRNRGGGGTHIAYLYGESTNGMKAITEENFIDVMIEVMGDEPAAVEQLRSGKVTLRDMEKIIAYYHKLEDERARRR</sequence>
<dbReference type="Proteomes" id="UP001596958">
    <property type="component" value="Unassembled WGS sequence"/>
</dbReference>
<evidence type="ECO:0000313" key="2">
    <source>
        <dbReference type="EMBL" id="MFD0751547.1"/>
    </source>
</evidence>
<evidence type="ECO:0000313" key="3">
    <source>
        <dbReference type="Proteomes" id="UP001596958"/>
    </source>
</evidence>
<accession>A0ABW2YYU8</accession>
<organism evidence="2 3">
    <name type="scientific">Mucilaginibacter calamicampi</name>
    <dbReference type="NCBI Taxonomy" id="1302352"/>
    <lineage>
        <taxon>Bacteria</taxon>
        <taxon>Pseudomonadati</taxon>
        <taxon>Bacteroidota</taxon>
        <taxon>Sphingobacteriia</taxon>
        <taxon>Sphingobacteriales</taxon>
        <taxon>Sphingobacteriaceae</taxon>
        <taxon>Mucilaginibacter</taxon>
    </lineage>
</organism>
<keyword evidence="1" id="KW-0732">Signal</keyword>
<feature type="chain" id="PRO_5045378953" evidence="1">
    <location>
        <begin position="21"/>
        <end position="230"/>
    </location>
</feature>
<reference evidence="3" key="1">
    <citation type="journal article" date="2019" name="Int. J. Syst. Evol. Microbiol.">
        <title>The Global Catalogue of Microorganisms (GCM) 10K type strain sequencing project: providing services to taxonomists for standard genome sequencing and annotation.</title>
        <authorList>
            <consortium name="The Broad Institute Genomics Platform"/>
            <consortium name="The Broad Institute Genome Sequencing Center for Infectious Disease"/>
            <person name="Wu L."/>
            <person name="Ma J."/>
        </authorList>
    </citation>
    <scope>NUCLEOTIDE SEQUENCE [LARGE SCALE GENOMIC DNA]</scope>
    <source>
        <strain evidence="3">CCUG 63418</strain>
    </source>
</reference>
<gene>
    <name evidence="2" type="ORF">ACFQZS_15450</name>
</gene>